<comment type="caution">
    <text evidence="2">The sequence shown here is derived from an EMBL/GenBank/DDBJ whole genome shotgun (WGS) entry which is preliminary data.</text>
</comment>
<gene>
    <name evidence="2" type="ORF">NPIL_427631</name>
</gene>
<protein>
    <submittedName>
        <fullName evidence="2">Uncharacterized protein</fullName>
    </submittedName>
</protein>
<organism evidence="2 3">
    <name type="scientific">Nephila pilipes</name>
    <name type="common">Giant wood spider</name>
    <name type="synonym">Nephila maculata</name>
    <dbReference type="NCBI Taxonomy" id="299642"/>
    <lineage>
        <taxon>Eukaryota</taxon>
        <taxon>Metazoa</taxon>
        <taxon>Ecdysozoa</taxon>
        <taxon>Arthropoda</taxon>
        <taxon>Chelicerata</taxon>
        <taxon>Arachnida</taxon>
        <taxon>Araneae</taxon>
        <taxon>Araneomorphae</taxon>
        <taxon>Entelegynae</taxon>
        <taxon>Araneoidea</taxon>
        <taxon>Nephilidae</taxon>
        <taxon>Nephila</taxon>
    </lineage>
</organism>
<proteinExistence type="predicted"/>
<evidence type="ECO:0000256" key="1">
    <source>
        <dbReference type="SAM" id="MobiDB-lite"/>
    </source>
</evidence>
<name>A0A8X6PR95_NEPPI</name>
<dbReference type="Proteomes" id="UP000887013">
    <property type="component" value="Unassembled WGS sequence"/>
</dbReference>
<accession>A0A8X6PR95</accession>
<evidence type="ECO:0000313" key="3">
    <source>
        <dbReference type="Proteomes" id="UP000887013"/>
    </source>
</evidence>
<dbReference type="EMBL" id="BMAW01071229">
    <property type="protein sequence ID" value="GFT77120.1"/>
    <property type="molecule type" value="Genomic_DNA"/>
</dbReference>
<sequence length="85" mass="9506">MSPKLNVQSHKDRHPPGINMNEKSVADRMYLRCINGGSGNLELDGILKSSFHLLGFNKPGGIDKILGGSSVPFFCWTRREKKQLH</sequence>
<feature type="region of interest" description="Disordered" evidence="1">
    <location>
        <begin position="1"/>
        <end position="21"/>
    </location>
</feature>
<keyword evidence="3" id="KW-1185">Reference proteome</keyword>
<evidence type="ECO:0000313" key="2">
    <source>
        <dbReference type="EMBL" id="GFT77120.1"/>
    </source>
</evidence>
<reference evidence="2" key="1">
    <citation type="submission" date="2020-08" db="EMBL/GenBank/DDBJ databases">
        <title>Multicomponent nature underlies the extraordinary mechanical properties of spider dragline silk.</title>
        <authorList>
            <person name="Kono N."/>
            <person name="Nakamura H."/>
            <person name="Mori M."/>
            <person name="Yoshida Y."/>
            <person name="Ohtoshi R."/>
            <person name="Malay A.D."/>
            <person name="Moran D.A.P."/>
            <person name="Tomita M."/>
            <person name="Numata K."/>
            <person name="Arakawa K."/>
        </authorList>
    </citation>
    <scope>NUCLEOTIDE SEQUENCE</scope>
</reference>
<dbReference type="AlphaFoldDB" id="A0A8X6PR95"/>